<protein>
    <submittedName>
        <fullName evidence="1">Uncharacterized protein</fullName>
    </submittedName>
</protein>
<dbReference type="EMBL" id="JACHEO010000014">
    <property type="protein sequence ID" value="MBB5348654.1"/>
    <property type="molecule type" value="Genomic_DNA"/>
</dbReference>
<proteinExistence type="predicted"/>
<evidence type="ECO:0000313" key="1">
    <source>
        <dbReference type="EMBL" id="MBB5348654.1"/>
    </source>
</evidence>
<sequence>MAILFLAQQVFQPDIGWLELGQLPVLEEDLETKNRE</sequence>
<dbReference type="AlphaFoldDB" id="A0A840UYX6"/>
<gene>
    <name evidence="1" type="ORF">HNQ81_002394</name>
</gene>
<name>A0A840UYX6_9BACT</name>
<evidence type="ECO:0000313" key="2">
    <source>
        <dbReference type="Proteomes" id="UP000539642"/>
    </source>
</evidence>
<dbReference type="Proteomes" id="UP000539642">
    <property type="component" value="Unassembled WGS sequence"/>
</dbReference>
<comment type="caution">
    <text evidence="1">The sequence shown here is derived from an EMBL/GenBank/DDBJ whole genome shotgun (WGS) entry which is preliminary data.</text>
</comment>
<keyword evidence="2" id="KW-1185">Reference proteome</keyword>
<organism evidence="1 2">
    <name type="scientific">Desulfoprunum benzoelyticum</name>
    <dbReference type="NCBI Taxonomy" id="1506996"/>
    <lineage>
        <taxon>Bacteria</taxon>
        <taxon>Pseudomonadati</taxon>
        <taxon>Thermodesulfobacteriota</taxon>
        <taxon>Desulfobulbia</taxon>
        <taxon>Desulfobulbales</taxon>
        <taxon>Desulfobulbaceae</taxon>
        <taxon>Desulfoprunum</taxon>
    </lineage>
</organism>
<accession>A0A840UYX6</accession>
<reference evidence="1 2" key="1">
    <citation type="submission" date="2020-08" db="EMBL/GenBank/DDBJ databases">
        <title>Genomic Encyclopedia of Type Strains, Phase IV (KMG-IV): sequencing the most valuable type-strain genomes for metagenomic binning, comparative biology and taxonomic classification.</title>
        <authorList>
            <person name="Goeker M."/>
        </authorList>
    </citation>
    <scope>NUCLEOTIDE SEQUENCE [LARGE SCALE GENOMIC DNA]</scope>
    <source>
        <strain evidence="1 2">DSM 28570</strain>
    </source>
</reference>